<proteinExistence type="predicted"/>
<dbReference type="SUPFAM" id="SSF52540">
    <property type="entry name" value="P-loop containing nucleoside triphosphate hydrolases"/>
    <property type="match status" value="1"/>
</dbReference>
<dbReference type="PROSITE" id="PS50082">
    <property type="entry name" value="WD_REPEATS_2"/>
    <property type="match status" value="10"/>
</dbReference>
<name>A0A179FCA3_METCM</name>
<evidence type="ECO:0000259" key="6">
    <source>
        <dbReference type="PROSITE" id="PS50837"/>
    </source>
</evidence>
<feature type="domain" description="NACHT" evidence="6">
    <location>
        <begin position="275"/>
        <end position="423"/>
    </location>
</feature>
<dbReference type="Proteomes" id="UP000078397">
    <property type="component" value="Unassembled WGS sequence"/>
</dbReference>
<dbReference type="InterPro" id="IPR011047">
    <property type="entry name" value="Quinoprotein_ADH-like_sf"/>
</dbReference>
<dbReference type="SUPFAM" id="SSF50998">
    <property type="entry name" value="Quinoprotein alcohol dehydrogenase-like"/>
    <property type="match status" value="1"/>
</dbReference>
<dbReference type="KEGG" id="pchm:VFPPC_08843"/>
<dbReference type="CDD" id="cd00200">
    <property type="entry name" value="WD40"/>
    <property type="match status" value="2"/>
</dbReference>
<feature type="repeat" description="WD" evidence="3">
    <location>
        <begin position="1213"/>
        <end position="1254"/>
    </location>
</feature>
<protein>
    <submittedName>
        <fullName evidence="7">G-protein beta WD- 40 repeats containing protein</fullName>
    </submittedName>
</protein>
<evidence type="ECO:0000256" key="1">
    <source>
        <dbReference type="ARBA" id="ARBA00022574"/>
    </source>
</evidence>
<dbReference type="EMBL" id="LSBJ02000006">
    <property type="protein sequence ID" value="OAQ62920.1"/>
    <property type="molecule type" value="Genomic_DNA"/>
</dbReference>
<feature type="repeat" description="WD" evidence="3">
    <location>
        <begin position="922"/>
        <end position="963"/>
    </location>
</feature>
<accession>A0A179FCA3</accession>
<dbReference type="SUPFAM" id="SSF50978">
    <property type="entry name" value="WD40 repeat-like"/>
    <property type="match status" value="2"/>
</dbReference>
<dbReference type="InterPro" id="IPR020472">
    <property type="entry name" value="WD40_PAC1"/>
</dbReference>
<feature type="repeat" description="WD" evidence="3">
    <location>
        <begin position="880"/>
        <end position="921"/>
    </location>
</feature>
<keyword evidence="2" id="KW-0677">Repeat</keyword>
<dbReference type="RefSeq" id="XP_018140500.1">
    <property type="nucleotide sequence ID" value="XM_018287479.1"/>
</dbReference>
<dbReference type="Gene3D" id="2.130.10.10">
    <property type="entry name" value="YVTN repeat-like/Quinoprotein amine dehydrogenase"/>
    <property type="match status" value="5"/>
</dbReference>
<dbReference type="InterPro" id="IPR001680">
    <property type="entry name" value="WD40_rpt"/>
</dbReference>
<feature type="repeat" description="WD" evidence="3">
    <location>
        <begin position="964"/>
        <end position="1005"/>
    </location>
</feature>
<dbReference type="Pfam" id="PF17107">
    <property type="entry name" value="SesA"/>
    <property type="match status" value="1"/>
</dbReference>
<feature type="signal peptide" evidence="5">
    <location>
        <begin position="1"/>
        <end position="23"/>
    </location>
</feature>
<evidence type="ECO:0000256" key="4">
    <source>
        <dbReference type="SAM" id="MobiDB-lite"/>
    </source>
</evidence>
<dbReference type="PANTHER" id="PTHR19879">
    <property type="entry name" value="TRANSCRIPTION INITIATION FACTOR TFIID"/>
    <property type="match status" value="1"/>
</dbReference>
<dbReference type="PROSITE" id="PS00678">
    <property type="entry name" value="WD_REPEATS_1"/>
    <property type="match status" value="6"/>
</dbReference>
<evidence type="ECO:0000313" key="7">
    <source>
        <dbReference type="EMBL" id="OAQ62920.1"/>
    </source>
</evidence>
<dbReference type="OrthoDB" id="538223at2759"/>
<dbReference type="InterPro" id="IPR019775">
    <property type="entry name" value="WD40_repeat_CS"/>
</dbReference>
<evidence type="ECO:0000256" key="3">
    <source>
        <dbReference type="PROSITE-ProRule" id="PRU00221"/>
    </source>
</evidence>
<comment type="caution">
    <text evidence="7">The sequence shown here is derived from an EMBL/GenBank/DDBJ whole genome shotgun (WGS) entry which is preliminary data.</text>
</comment>
<dbReference type="PROSITE" id="PS50294">
    <property type="entry name" value="WD_REPEATS_REGION"/>
    <property type="match status" value="9"/>
</dbReference>
<sequence length="1371" mass="152992">MSGVGEASLVLGIISSIITLIDATKQVWEAVEDESGLPLNFKKSATKLPLILKLLEDAERYIDNTIDESIHAAFTPTLEDCKVQATLLQQLFAKVMPEESDSRWDRYVKAARTIGKGGRVESLIRAILDDLQLLATQFPESTTSRGKDQLAKAIDEVTKMEPSLPEGFEEGPAFAHYGSGAQNVNTGNGSQFNNNSTGNQNNGPGQQYIGTNHIARPSLTVDEIDRLCLHFLRCPDTLRIKSKLKENKDKLLHKSIDWILHNSQYINWKERDDIALLWIKGGAGKGKTMLSIGIIERLSLTQGDSSVVTYFFCQNSDYQLNTLEAIIKGLILRLVKQQKGLMESLRCRWDTANERFTEDVTSWRTLWDIFMEMLEHCRCQRVYIVVDALDECQSNEMAGFLKRLVRTGLHAPSKVKWLLTSRPLDTAEQELLAGYDQLLVSLELNSKHLSEAVKNYIAFKTDELGRRRSYGELLRRRVEEELTEKSEGTYLWVSLVCQALESVSPDDALVTIQELPSGLPPLYDRILSQLCQGDTAIVKRCMRLLRVMMLAYRPLSIAEFSAVTGLSGQQVVIEVLVDRCASFVRRRGRDIVFVHQSARDYLAGKSGESIIDSYGVYGHGEIALNCLSYLSKRLKVNLVDLPRADLTRESMTRNALIDSVDYAASFWAQHLDNATQNTLIRAALTERGLVGVFLHTKLLEWLECLSLLDKLSNAIEALKTLKDAVEDPFLLALVEDAMRFLPRHYRTIVIWPLQVYSSTIIFSPETSIVRRSNLDKLPTWLTRLPRIDKSWDALIQTLDSHASSVIKAVAFSPDGKRIASASWDGFNLRDSVTGDLQKRFSTDEVNTIAFSPDSKQIVSGSEDKTIKLWDAQTGELQKTLLSHSDEVNAIAFSPDGKQIASGSTDKTIKLWDAQTGDLQKTLLSHSGKVNAIAFSPNGKQVASGSHDAKIMLWDTQTGNLQGTLQSDSHWVFAVAYSPDGKRIASGSRNETVQLWDIQTRNLQMTLAGHQGFVHTIAFSPDGRRIASGSLDRRIRLWDTRTGYLEKSLEGHTNCVTAIAFSPDGKRIISGSRDKTIKVWDTQMGHSQNTPTSHAQSVSVVAFSPDGKQIASGSEDKTIRLWDAQTGDLQKTLGDHPHGVTAIAFSPDGMQIASMSQFTIKLWDAQTVDLQKTLVDRKMLSKAIAFSPDGKRIALALWKYIKLWDPITGDLEELKGQRGRVTALKFSPDGQRLVAVLGPKVLTIWDIQSGYSQMISTGHSSQIDAIEFKSHGEQIASESTNGEVKVWDLDGGFEVPRSGKSVRHEFKPLQRLHAYNQWILYGEMPVLRLPLDFEVTCQDTRGDHLAIGCRSGHVFILDIDRMNLSAVIRDSL</sequence>
<gene>
    <name evidence="7" type="ORF">VFPPC_08843</name>
</gene>
<feature type="repeat" description="WD" evidence="3">
    <location>
        <begin position="1132"/>
        <end position="1172"/>
    </location>
</feature>
<feature type="chain" id="PRO_5008101576" evidence="5">
    <location>
        <begin position="24"/>
        <end position="1371"/>
    </location>
</feature>
<dbReference type="InterPro" id="IPR036322">
    <property type="entry name" value="WD40_repeat_dom_sf"/>
</dbReference>
<dbReference type="Pfam" id="PF24883">
    <property type="entry name" value="NPHP3_N"/>
    <property type="match status" value="1"/>
</dbReference>
<dbReference type="Gene3D" id="3.40.50.300">
    <property type="entry name" value="P-loop containing nucleotide triphosphate hydrolases"/>
    <property type="match status" value="1"/>
</dbReference>
<feature type="compositionally biased region" description="Low complexity" evidence="4">
    <location>
        <begin position="183"/>
        <end position="207"/>
    </location>
</feature>
<dbReference type="STRING" id="1380566.A0A179FCA3"/>
<feature type="repeat" description="WD" evidence="3">
    <location>
        <begin position="1048"/>
        <end position="1089"/>
    </location>
</feature>
<evidence type="ECO:0000256" key="5">
    <source>
        <dbReference type="SAM" id="SignalP"/>
    </source>
</evidence>
<feature type="repeat" description="WD" evidence="3">
    <location>
        <begin position="1255"/>
        <end position="1296"/>
    </location>
</feature>
<keyword evidence="8" id="KW-1185">Reference proteome</keyword>
<evidence type="ECO:0000313" key="8">
    <source>
        <dbReference type="Proteomes" id="UP000078397"/>
    </source>
</evidence>
<dbReference type="InterPro" id="IPR027417">
    <property type="entry name" value="P-loop_NTPase"/>
</dbReference>
<keyword evidence="1 3" id="KW-0853">WD repeat</keyword>
<organism evidence="7 8">
    <name type="scientific">Pochonia chlamydosporia 170</name>
    <dbReference type="NCBI Taxonomy" id="1380566"/>
    <lineage>
        <taxon>Eukaryota</taxon>
        <taxon>Fungi</taxon>
        <taxon>Dikarya</taxon>
        <taxon>Ascomycota</taxon>
        <taxon>Pezizomycotina</taxon>
        <taxon>Sordariomycetes</taxon>
        <taxon>Hypocreomycetidae</taxon>
        <taxon>Hypocreales</taxon>
        <taxon>Clavicipitaceae</taxon>
        <taxon>Pochonia</taxon>
    </lineage>
</organism>
<dbReference type="Pfam" id="PF00400">
    <property type="entry name" value="WD40"/>
    <property type="match status" value="11"/>
</dbReference>
<feature type="repeat" description="WD" evidence="3">
    <location>
        <begin position="1006"/>
        <end position="1047"/>
    </location>
</feature>
<dbReference type="InterPro" id="IPR031352">
    <property type="entry name" value="SesA"/>
</dbReference>
<dbReference type="InterPro" id="IPR015943">
    <property type="entry name" value="WD40/YVTN_repeat-like_dom_sf"/>
</dbReference>
<dbReference type="PANTHER" id="PTHR19879:SF9">
    <property type="entry name" value="TRANSCRIPTION INITIATION FACTOR TFIID SUBUNIT 5"/>
    <property type="match status" value="1"/>
</dbReference>
<dbReference type="SMART" id="SM00320">
    <property type="entry name" value="WD40"/>
    <property type="match status" value="12"/>
</dbReference>
<reference evidence="7 8" key="1">
    <citation type="journal article" date="2016" name="PLoS Pathog.">
        <title>Biosynthesis of antibiotic leucinostatins in bio-control fungus Purpureocillium lilacinum and their inhibition on phytophthora revealed by genome mining.</title>
        <authorList>
            <person name="Wang G."/>
            <person name="Liu Z."/>
            <person name="Lin R."/>
            <person name="Li E."/>
            <person name="Mao Z."/>
            <person name="Ling J."/>
            <person name="Yang Y."/>
            <person name="Yin W.B."/>
            <person name="Xie B."/>
        </authorList>
    </citation>
    <scope>NUCLEOTIDE SEQUENCE [LARGE SCALE GENOMIC DNA]</scope>
    <source>
        <strain evidence="7">170</strain>
    </source>
</reference>
<feature type="repeat" description="WD" evidence="3">
    <location>
        <begin position="838"/>
        <end position="879"/>
    </location>
</feature>
<dbReference type="PRINTS" id="PR00320">
    <property type="entry name" value="GPROTEINBRPT"/>
</dbReference>
<dbReference type="FunFam" id="3.40.50.300:FF:001638">
    <property type="entry name" value="NACHT and WD40 domain protein"/>
    <property type="match status" value="1"/>
</dbReference>
<dbReference type="InterPro" id="IPR007111">
    <property type="entry name" value="NACHT_NTPase"/>
</dbReference>
<feature type="region of interest" description="Disordered" evidence="4">
    <location>
        <begin position="168"/>
        <end position="207"/>
    </location>
</feature>
<evidence type="ECO:0000256" key="2">
    <source>
        <dbReference type="ARBA" id="ARBA00022737"/>
    </source>
</evidence>
<keyword evidence="5" id="KW-0732">Signal</keyword>
<dbReference type="GeneID" id="28851473"/>
<dbReference type="PROSITE" id="PS50837">
    <property type="entry name" value="NACHT"/>
    <property type="match status" value="1"/>
</dbReference>
<feature type="repeat" description="WD" evidence="3">
    <location>
        <begin position="1090"/>
        <end position="1131"/>
    </location>
</feature>
<dbReference type="InterPro" id="IPR056884">
    <property type="entry name" value="NPHP3-like_N"/>
</dbReference>